<evidence type="ECO:0000256" key="8">
    <source>
        <dbReference type="ARBA" id="ARBA00022833"/>
    </source>
</evidence>
<dbReference type="GO" id="GO:0008270">
    <property type="term" value="F:zinc ion binding"/>
    <property type="evidence" value="ECO:0007669"/>
    <property type="project" value="InterPro"/>
</dbReference>
<evidence type="ECO:0000256" key="14">
    <source>
        <dbReference type="SAM" id="MobiDB-lite"/>
    </source>
</evidence>
<keyword evidence="17" id="KW-1185">Reference proteome</keyword>
<comment type="caution">
    <text evidence="16">The sequence shown here is derived from an EMBL/GenBank/DDBJ whole genome shotgun (WGS) entry which is preliminary data.</text>
</comment>
<keyword evidence="12" id="KW-0804">Transcription</keyword>
<feature type="domain" description="HTH araC/xylS-type" evidence="15">
    <location>
        <begin position="95"/>
        <end position="193"/>
    </location>
</feature>
<dbReference type="SUPFAM" id="SSF48150">
    <property type="entry name" value="DNA-glycosylase"/>
    <property type="match status" value="1"/>
</dbReference>
<dbReference type="InterPro" id="IPR004026">
    <property type="entry name" value="Ada_DNA_repair_Zn-bd"/>
</dbReference>
<dbReference type="GO" id="GO:0006307">
    <property type="term" value="P:DNA alkylation repair"/>
    <property type="evidence" value="ECO:0007669"/>
    <property type="project" value="TreeGrafter"/>
</dbReference>
<evidence type="ECO:0000256" key="10">
    <source>
        <dbReference type="ARBA" id="ARBA00023125"/>
    </source>
</evidence>
<evidence type="ECO:0000256" key="5">
    <source>
        <dbReference type="ARBA" id="ARBA00022679"/>
    </source>
</evidence>
<evidence type="ECO:0000256" key="2">
    <source>
        <dbReference type="ARBA" id="ARBA00001947"/>
    </source>
</evidence>
<dbReference type="Proteomes" id="UP000562984">
    <property type="component" value="Unassembled WGS sequence"/>
</dbReference>
<dbReference type="InterPro" id="IPR051912">
    <property type="entry name" value="Alkylbase_DNA_Glycosylase/TA"/>
</dbReference>
<dbReference type="Gene3D" id="3.30.310.20">
    <property type="entry name" value="DNA-3-methyladenine glycosylase AlkA, N-terminal domain"/>
    <property type="match status" value="1"/>
</dbReference>
<dbReference type="GO" id="GO:0032131">
    <property type="term" value="F:alkylated DNA binding"/>
    <property type="evidence" value="ECO:0007669"/>
    <property type="project" value="TreeGrafter"/>
</dbReference>
<gene>
    <name evidence="16" type="ORF">HKD39_06120</name>
</gene>
<proteinExistence type="predicted"/>
<dbReference type="SUPFAM" id="SSF55945">
    <property type="entry name" value="TATA-box binding protein-like"/>
    <property type="match status" value="1"/>
</dbReference>
<dbReference type="Gene3D" id="1.10.340.30">
    <property type="entry name" value="Hypothetical protein, domain 2"/>
    <property type="match status" value="1"/>
</dbReference>
<dbReference type="AlphaFoldDB" id="A0A849A2M0"/>
<keyword evidence="7" id="KW-0227">DNA damage</keyword>
<dbReference type="InterPro" id="IPR023170">
    <property type="entry name" value="HhH_base_excis_C"/>
</dbReference>
<dbReference type="SMART" id="SM01009">
    <property type="entry name" value="AlkA_N"/>
    <property type="match status" value="1"/>
</dbReference>
<dbReference type="InterPro" id="IPR009057">
    <property type="entry name" value="Homeodomain-like_sf"/>
</dbReference>
<dbReference type="Gene3D" id="1.10.10.60">
    <property type="entry name" value="Homeodomain-like"/>
    <property type="match status" value="1"/>
</dbReference>
<dbReference type="PROSITE" id="PS01124">
    <property type="entry name" value="HTH_ARAC_FAMILY_2"/>
    <property type="match status" value="1"/>
</dbReference>
<dbReference type="InterPro" id="IPR003265">
    <property type="entry name" value="HhH-GPD_domain"/>
</dbReference>
<dbReference type="GO" id="GO:0006285">
    <property type="term" value="P:base-excision repair, AP site formation"/>
    <property type="evidence" value="ECO:0007669"/>
    <property type="project" value="TreeGrafter"/>
</dbReference>
<dbReference type="GO" id="GO:0043565">
    <property type="term" value="F:sequence-specific DNA binding"/>
    <property type="evidence" value="ECO:0007669"/>
    <property type="project" value="InterPro"/>
</dbReference>
<evidence type="ECO:0000256" key="1">
    <source>
        <dbReference type="ARBA" id="ARBA00000086"/>
    </source>
</evidence>
<dbReference type="SUPFAM" id="SSF46689">
    <property type="entry name" value="Homeodomain-like"/>
    <property type="match status" value="1"/>
</dbReference>
<dbReference type="InterPro" id="IPR037046">
    <property type="entry name" value="AlkA_N_sf"/>
</dbReference>
<dbReference type="PANTHER" id="PTHR43003:SF13">
    <property type="entry name" value="DNA-3-METHYLADENINE GLYCOSYLASE 2"/>
    <property type="match status" value="1"/>
</dbReference>
<dbReference type="GO" id="GO:0043916">
    <property type="term" value="F:DNA-7-methylguanine glycosylase activity"/>
    <property type="evidence" value="ECO:0007669"/>
    <property type="project" value="TreeGrafter"/>
</dbReference>
<dbReference type="PANTHER" id="PTHR43003">
    <property type="entry name" value="DNA-3-METHYLADENINE GLYCOSYLASE"/>
    <property type="match status" value="1"/>
</dbReference>
<dbReference type="Pfam" id="PF06029">
    <property type="entry name" value="AlkA_N"/>
    <property type="match status" value="1"/>
</dbReference>
<comment type="catalytic activity">
    <reaction evidence="1">
        <text>Hydrolysis of alkylated DNA, releasing 3-methyladenine, 3-methylguanine, 7-methylguanine and 7-methyladenine.</text>
        <dbReference type="EC" id="3.2.2.21"/>
    </reaction>
</comment>
<dbReference type="InterPro" id="IPR035451">
    <property type="entry name" value="Ada-like_dom_sf"/>
</dbReference>
<evidence type="ECO:0000313" key="17">
    <source>
        <dbReference type="Proteomes" id="UP000562984"/>
    </source>
</evidence>
<dbReference type="GO" id="GO:0008168">
    <property type="term" value="F:methyltransferase activity"/>
    <property type="evidence" value="ECO:0007669"/>
    <property type="project" value="UniProtKB-KW"/>
</dbReference>
<dbReference type="EC" id="3.2.2.21" evidence="3"/>
<keyword evidence="4" id="KW-0489">Methyltransferase</keyword>
<evidence type="ECO:0000256" key="13">
    <source>
        <dbReference type="ARBA" id="ARBA00023204"/>
    </source>
</evidence>
<feature type="region of interest" description="Disordered" evidence="14">
    <location>
        <begin position="521"/>
        <end position="543"/>
    </location>
</feature>
<evidence type="ECO:0000256" key="3">
    <source>
        <dbReference type="ARBA" id="ARBA00012000"/>
    </source>
</evidence>
<evidence type="ECO:0000259" key="15">
    <source>
        <dbReference type="PROSITE" id="PS01124"/>
    </source>
</evidence>
<keyword evidence="13" id="KW-0234">DNA repair</keyword>
<keyword evidence="11" id="KW-0010">Activator</keyword>
<keyword evidence="6" id="KW-0479">Metal-binding</keyword>
<evidence type="ECO:0000256" key="4">
    <source>
        <dbReference type="ARBA" id="ARBA00022603"/>
    </source>
</evidence>
<organism evidence="16 17">
    <name type="scientific">Nakamurella aerolata</name>
    <dbReference type="NCBI Taxonomy" id="1656892"/>
    <lineage>
        <taxon>Bacteria</taxon>
        <taxon>Bacillati</taxon>
        <taxon>Actinomycetota</taxon>
        <taxon>Actinomycetes</taxon>
        <taxon>Nakamurellales</taxon>
        <taxon>Nakamurellaceae</taxon>
        <taxon>Nakamurella</taxon>
    </lineage>
</organism>
<dbReference type="InterPro" id="IPR010316">
    <property type="entry name" value="AlkA_N"/>
</dbReference>
<protein>
    <recommendedName>
        <fullName evidence="3">DNA-3-methyladenine glycosylase II</fullName>
        <ecNumber evidence="3">3.2.2.21</ecNumber>
    </recommendedName>
</protein>
<dbReference type="Pfam" id="PF02805">
    <property type="entry name" value="Ada_Zn_binding"/>
    <property type="match status" value="1"/>
</dbReference>
<sequence>MTDGRLKGVITDPDSAYRALQTRDTRFDGQFFVAVKTTGIYCRPGCPARTAHRRNVEFYPTSAACQAAGYRACKRCLPEAAPGSPLWNLRADTVGAAMRLIGDGVVDREGVPGLARRLGYTPRHLGRLLNSELGASPMALARARRAHTARMLLTSTTMPISDIAFAAGFASIRQFNDTVREIFDTDPSTLRRRSHPDAPSTAAGTISLRLPVRAPMDSGALLQFLAARAVTGVEAVQGNSYHRTLRLPGGAGTVRMDFPAPGRESDAAPSPTGRTHIDLTLTLESLGDLAPAVDRCRRLLDADADPLGIDLVLGSDPALTQSVAAHPGMRLPGAVDGFEIVLRALVGQQVSVAAARSTLGRLTAAVGAGVTTPRSGVPQSIDGAAHTDTEADPLPSLLFPSASDIAALSPEDIGGPARRAATILAAAADIADGSLTVDPGRRSADLQRELVERNGFGPWTAGYIAMRVLGDPDVLLSSDLVLRQGAAALGLPDHPRALARRAESFAPFRSYAGLHLWRNATGKPVATTPPSVSGAAQRRPKAS</sequence>
<dbReference type="GO" id="GO:0003700">
    <property type="term" value="F:DNA-binding transcription factor activity"/>
    <property type="evidence" value="ECO:0007669"/>
    <property type="project" value="InterPro"/>
</dbReference>
<dbReference type="Pfam" id="PF12833">
    <property type="entry name" value="HTH_18"/>
    <property type="match status" value="1"/>
</dbReference>
<dbReference type="EMBL" id="JABEND010000002">
    <property type="protein sequence ID" value="NNG35294.1"/>
    <property type="molecule type" value="Genomic_DNA"/>
</dbReference>
<dbReference type="SUPFAM" id="SSF57884">
    <property type="entry name" value="Ada DNA repair protein, N-terminal domain (N-Ada 10)"/>
    <property type="match status" value="1"/>
</dbReference>
<evidence type="ECO:0000256" key="11">
    <source>
        <dbReference type="ARBA" id="ARBA00023159"/>
    </source>
</evidence>
<reference evidence="16 17" key="1">
    <citation type="submission" date="2020-05" db="EMBL/GenBank/DDBJ databases">
        <title>Nakamurella sp. DB0629 isolated from air conditioner.</title>
        <authorList>
            <person name="Kim D.H."/>
            <person name="Kim D.-U."/>
        </authorList>
    </citation>
    <scope>NUCLEOTIDE SEQUENCE [LARGE SCALE GENOMIC DNA]</scope>
    <source>
        <strain evidence="16 17">DB0629</strain>
    </source>
</reference>
<dbReference type="InterPro" id="IPR018060">
    <property type="entry name" value="HTH_AraC"/>
</dbReference>
<dbReference type="FunFam" id="3.40.10.10:FF:000001">
    <property type="entry name" value="DNA-3-methyladenine glycosylase 2"/>
    <property type="match status" value="1"/>
</dbReference>
<dbReference type="GO" id="GO:0008725">
    <property type="term" value="F:DNA-3-methyladenine glycosylase activity"/>
    <property type="evidence" value="ECO:0007669"/>
    <property type="project" value="TreeGrafter"/>
</dbReference>
<dbReference type="Gene3D" id="3.40.10.10">
    <property type="entry name" value="DNA Methylphosphotriester Repair Domain"/>
    <property type="match status" value="1"/>
</dbReference>
<dbReference type="RefSeq" id="WP_171198905.1">
    <property type="nucleotide sequence ID" value="NZ_JABEND010000002.1"/>
</dbReference>
<keyword evidence="9" id="KW-0805">Transcription regulation</keyword>
<evidence type="ECO:0000256" key="7">
    <source>
        <dbReference type="ARBA" id="ARBA00022763"/>
    </source>
</evidence>
<name>A0A849A2M0_9ACTN</name>
<keyword evidence="5" id="KW-0808">Transferase</keyword>
<dbReference type="GO" id="GO:0032259">
    <property type="term" value="P:methylation"/>
    <property type="evidence" value="ECO:0007669"/>
    <property type="project" value="UniProtKB-KW"/>
</dbReference>
<keyword evidence="8" id="KW-0862">Zinc</keyword>
<evidence type="ECO:0000256" key="9">
    <source>
        <dbReference type="ARBA" id="ARBA00023015"/>
    </source>
</evidence>
<evidence type="ECO:0000256" key="12">
    <source>
        <dbReference type="ARBA" id="ARBA00023163"/>
    </source>
</evidence>
<evidence type="ECO:0000256" key="6">
    <source>
        <dbReference type="ARBA" id="ARBA00022723"/>
    </source>
</evidence>
<dbReference type="SMART" id="SM00342">
    <property type="entry name" value="HTH_ARAC"/>
    <property type="match status" value="1"/>
</dbReference>
<dbReference type="GO" id="GO:0005737">
    <property type="term" value="C:cytoplasm"/>
    <property type="evidence" value="ECO:0007669"/>
    <property type="project" value="TreeGrafter"/>
</dbReference>
<dbReference type="Gene3D" id="1.10.1670.10">
    <property type="entry name" value="Helix-hairpin-Helix base-excision DNA repair enzymes (C-terminal)"/>
    <property type="match status" value="1"/>
</dbReference>
<accession>A0A849A2M0</accession>
<comment type="cofactor">
    <cofactor evidence="2">
        <name>Zn(2+)</name>
        <dbReference type="ChEBI" id="CHEBI:29105"/>
    </cofactor>
</comment>
<keyword evidence="10" id="KW-0238">DNA-binding</keyword>
<dbReference type="InterPro" id="IPR011257">
    <property type="entry name" value="DNA_glycosylase"/>
</dbReference>
<dbReference type="GO" id="GO:0032993">
    <property type="term" value="C:protein-DNA complex"/>
    <property type="evidence" value="ECO:0007669"/>
    <property type="project" value="TreeGrafter"/>
</dbReference>
<dbReference type="SMART" id="SM00478">
    <property type="entry name" value="ENDO3c"/>
    <property type="match status" value="1"/>
</dbReference>
<evidence type="ECO:0000313" key="16">
    <source>
        <dbReference type="EMBL" id="NNG35294.1"/>
    </source>
</evidence>